<feature type="compositionally biased region" description="Polar residues" evidence="2">
    <location>
        <begin position="507"/>
        <end position="520"/>
    </location>
</feature>
<protein>
    <recommendedName>
        <fullName evidence="3">C2H2-type domain-containing protein</fullName>
    </recommendedName>
</protein>
<evidence type="ECO:0000259" key="3">
    <source>
        <dbReference type="PROSITE" id="PS50157"/>
    </source>
</evidence>
<evidence type="ECO:0000313" key="5">
    <source>
        <dbReference type="Proteomes" id="UP000472727"/>
    </source>
</evidence>
<feature type="compositionally biased region" description="Low complexity" evidence="2">
    <location>
        <begin position="490"/>
        <end position="506"/>
    </location>
</feature>
<sequence>MSSRAPEYTAAIKSEPVMDLHPLQPAAPQVPHEKASGYPPSSCSGFDDGSIFDSNPDFASWASPTFTAIPEFSNAGQRCIFHWLPCRFQADHFDDWLEHIENHMTINPAGMGWGNKSTRIPNSWSCGFGCDFRIEENHDPKSIWVDKLRHVYQHILDGNPVERLKESPVWMEYYHQCLGIKKRAVPSKGRNIESEAISPISNERPILYSGRVPKAYRCRDYSGTDCVCVFQVRKALDSHMRDVHKMKAFACSASGCSYRAARYDNLQFHKRQHFGPTTNPHKSSALTGLIERKRPGHHIYTKPIPRFNDTETTHNQREITDLVVPALSEPISGSPLPADILYVLQSDEATKNEIPSARGEFELIDTQHTISRVDNTTDTTNLEREGKIQKDVWRSPQLEILGPSPLETSERPGETGANQKSSTIVSDHIRAASHREAKEMAVDTLGNQLLRETAARVRTYALQTVAELLRQQFAEYSLRFKNPNATTDTGESSSSGEFVSSTESGSRTSLPTAEPSQGRSICNKRKATSRQEDEGTDDDDEEPEDNRKKRPRMSKPSLCTPCVRRYACIYFANAMDSKDSQFLNVDLTRWQTECYRSGFETVARVKSHLYSHHQWGCKKCYRNFPTAEAHYDHSHGDCQESTETAPVFLSREQISRLKSKKPVPGVNTEEKKWRSIFRLVFPDRENIPSPYWEAISLNCKRKHVDPSQLLNLLKRQFETALLTKELLKPLDQALLGLKIVWGNVVNATTENYPISDNLNDMDMASWKTIFENIVENTARSNTRNGESDPAPSLVNSTNSASEITSEAAYESFQGTASPTIPEFILLNPLPDPLFGFDKPRFNELPTWPEPYRFNPFTGEPLGGNSVYLHETSVELLSQELSQFINSENLNTTEAELI</sequence>
<dbReference type="InterPro" id="IPR013087">
    <property type="entry name" value="Znf_C2H2_type"/>
</dbReference>
<evidence type="ECO:0000256" key="1">
    <source>
        <dbReference type="PROSITE-ProRule" id="PRU00042"/>
    </source>
</evidence>
<dbReference type="Proteomes" id="UP000472727">
    <property type="component" value="Unassembled WGS sequence"/>
</dbReference>
<evidence type="ECO:0000313" key="4">
    <source>
        <dbReference type="EMBL" id="KAF3199277.1"/>
    </source>
</evidence>
<evidence type="ECO:0000256" key="2">
    <source>
        <dbReference type="SAM" id="MobiDB-lite"/>
    </source>
</evidence>
<dbReference type="PROSITE" id="PS50157">
    <property type="entry name" value="ZINC_FINGER_C2H2_2"/>
    <property type="match status" value="1"/>
</dbReference>
<keyword evidence="1" id="KW-0863">Zinc-finger</keyword>
<name>A0A7C8U7B9_ORBOL</name>
<organism evidence="4 5">
    <name type="scientific">Orbilia oligospora</name>
    <name type="common">Nematode-trapping fungus</name>
    <name type="synonym">Arthrobotrys oligospora</name>
    <dbReference type="NCBI Taxonomy" id="2813651"/>
    <lineage>
        <taxon>Eukaryota</taxon>
        <taxon>Fungi</taxon>
        <taxon>Dikarya</taxon>
        <taxon>Ascomycota</taxon>
        <taxon>Pezizomycotina</taxon>
        <taxon>Orbiliomycetes</taxon>
        <taxon>Orbiliales</taxon>
        <taxon>Orbiliaceae</taxon>
        <taxon>Orbilia</taxon>
    </lineage>
</organism>
<dbReference type="EMBL" id="WIWS01000190">
    <property type="protein sequence ID" value="KAF3199277.1"/>
    <property type="molecule type" value="Genomic_DNA"/>
</dbReference>
<feature type="compositionally biased region" description="Polar residues" evidence="2">
    <location>
        <begin position="416"/>
        <end position="425"/>
    </location>
</feature>
<proteinExistence type="predicted"/>
<keyword evidence="1" id="KW-0479">Metal-binding</keyword>
<gene>
    <name evidence="4" type="ORF">TWF106_003961</name>
</gene>
<dbReference type="PANTHER" id="PTHR38166">
    <property type="entry name" value="C2H2-TYPE DOMAIN-CONTAINING PROTEIN-RELATED"/>
    <property type="match status" value="1"/>
</dbReference>
<accession>A0A7C8U7B9</accession>
<feature type="region of interest" description="Disordered" evidence="2">
    <location>
        <begin position="19"/>
        <end position="40"/>
    </location>
</feature>
<feature type="region of interest" description="Disordered" evidence="2">
    <location>
        <begin position="482"/>
        <end position="555"/>
    </location>
</feature>
<feature type="domain" description="C2H2-type" evidence="3">
    <location>
        <begin position="249"/>
        <end position="278"/>
    </location>
</feature>
<dbReference type="SMART" id="SM00355">
    <property type="entry name" value="ZnF_C2H2"/>
    <property type="match status" value="2"/>
</dbReference>
<feature type="compositionally biased region" description="Acidic residues" evidence="2">
    <location>
        <begin position="534"/>
        <end position="544"/>
    </location>
</feature>
<keyword evidence="1" id="KW-0862">Zinc</keyword>
<dbReference type="Gene3D" id="3.30.160.60">
    <property type="entry name" value="Classic Zinc Finger"/>
    <property type="match status" value="1"/>
</dbReference>
<reference evidence="4 5" key="1">
    <citation type="submission" date="2019-06" db="EMBL/GenBank/DDBJ databases">
        <authorList>
            <person name="Palmer J.M."/>
        </authorList>
    </citation>
    <scope>NUCLEOTIDE SEQUENCE [LARGE SCALE GENOMIC DNA]</scope>
    <source>
        <strain evidence="4 5">TWF106</strain>
    </source>
</reference>
<dbReference type="PANTHER" id="PTHR38166:SF1">
    <property type="entry name" value="C2H2-TYPE DOMAIN-CONTAINING PROTEIN"/>
    <property type="match status" value="1"/>
</dbReference>
<dbReference type="AlphaFoldDB" id="A0A7C8U7B9"/>
<dbReference type="GO" id="GO:0008270">
    <property type="term" value="F:zinc ion binding"/>
    <property type="evidence" value="ECO:0007669"/>
    <property type="project" value="UniProtKB-KW"/>
</dbReference>
<feature type="region of interest" description="Disordered" evidence="2">
    <location>
        <begin position="402"/>
        <end position="425"/>
    </location>
</feature>
<feature type="region of interest" description="Disordered" evidence="2">
    <location>
        <begin position="780"/>
        <end position="799"/>
    </location>
</feature>
<comment type="caution">
    <text evidence="4">The sequence shown here is derived from an EMBL/GenBank/DDBJ whole genome shotgun (WGS) entry which is preliminary data.</text>
</comment>